<organism evidence="1 2">
    <name type="scientific">Mytilus coruscus</name>
    <name type="common">Sea mussel</name>
    <dbReference type="NCBI Taxonomy" id="42192"/>
    <lineage>
        <taxon>Eukaryota</taxon>
        <taxon>Metazoa</taxon>
        <taxon>Spiralia</taxon>
        <taxon>Lophotrochozoa</taxon>
        <taxon>Mollusca</taxon>
        <taxon>Bivalvia</taxon>
        <taxon>Autobranchia</taxon>
        <taxon>Pteriomorphia</taxon>
        <taxon>Mytilida</taxon>
        <taxon>Mytiloidea</taxon>
        <taxon>Mytilidae</taxon>
        <taxon>Mytilinae</taxon>
        <taxon>Mytilus</taxon>
    </lineage>
</organism>
<reference evidence="1 2" key="1">
    <citation type="submission" date="2020-06" db="EMBL/GenBank/DDBJ databases">
        <authorList>
            <person name="Li R."/>
            <person name="Bekaert M."/>
        </authorList>
    </citation>
    <scope>NUCLEOTIDE SEQUENCE [LARGE SCALE GENOMIC DNA]</scope>
    <source>
        <strain evidence="2">wild</strain>
    </source>
</reference>
<name>A0A6J8EBS0_MYTCO</name>
<dbReference type="AlphaFoldDB" id="A0A6J8EBS0"/>
<evidence type="ECO:0000313" key="1">
    <source>
        <dbReference type="EMBL" id="CAC5417072.1"/>
    </source>
</evidence>
<gene>
    <name evidence="1" type="ORF">MCOR_49627</name>
</gene>
<accession>A0A6J8EBS0</accession>
<dbReference type="EMBL" id="CACVKT020008727">
    <property type="protein sequence ID" value="CAC5417072.1"/>
    <property type="molecule type" value="Genomic_DNA"/>
</dbReference>
<dbReference type="Proteomes" id="UP000507470">
    <property type="component" value="Unassembled WGS sequence"/>
</dbReference>
<protein>
    <submittedName>
        <fullName evidence="1">Uncharacterized protein</fullName>
    </submittedName>
</protein>
<evidence type="ECO:0000313" key="2">
    <source>
        <dbReference type="Proteomes" id="UP000507470"/>
    </source>
</evidence>
<proteinExistence type="predicted"/>
<keyword evidence="2" id="KW-1185">Reference proteome</keyword>
<sequence>MSNESKRFSLFVNEEQKETILSLFGYYNWDVKELNDEQATYVNERTQTDEILENDDYNANEETAENRFVIQYNRLMFCFHQRIVFLITSLVCVQCVTSSSDKLMWNITSNPVKFGSTAELSCFISDYDNNCTQELRQWIGGQQYTSLCQNMRCSDGTKYHVKSKAPCLYMLMITSLPNTTCTNHSEYKPKNVLPIAVFQKMNFRFINRTRYKTEVKQYLKPRLQNCVKIVRKPSLKVQEPLCL</sequence>